<gene>
    <name evidence="1" type="ORF">HAX54_006765</name>
</gene>
<name>A0ABS8TAQ8_DATST</name>
<sequence length="108" mass="12169">THGKVCIKESLLYKINLKVVKTACPAMEQEVVDEDSHADTPPLFNENEQDFYDSPIISFDETRDFGGGLSQSESDCDSLTFESPLLIVEGLKNMIKNSRIEDARTKRK</sequence>
<organism evidence="1 2">
    <name type="scientific">Datura stramonium</name>
    <name type="common">Jimsonweed</name>
    <name type="synonym">Common thornapple</name>
    <dbReference type="NCBI Taxonomy" id="4076"/>
    <lineage>
        <taxon>Eukaryota</taxon>
        <taxon>Viridiplantae</taxon>
        <taxon>Streptophyta</taxon>
        <taxon>Embryophyta</taxon>
        <taxon>Tracheophyta</taxon>
        <taxon>Spermatophyta</taxon>
        <taxon>Magnoliopsida</taxon>
        <taxon>eudicotyledons</taxon>
        <taxon>Gunneridae</taxon>
        <taxon>Pentapetalae</taxon>
        <taxon>asterids</taxon>
        <taxon>lamiids</taxon>
        <taxon>Solanales</taxon>
        <taxon>Solanaceae</taxon>
        <taxon>Solanoideae</taxon>
        <taxon>Datureae</taxon>
        <taxon>Datura</taxon>
    </lineage>
</organism>
<comment type="caution">
    <text evidence="1">The sequence shown here is derived from an EMBL/GenBank/DDBJ whole genome shotgun (WGS) entry which is preliminary data.</text>
</comment>
<reference evidence="1 2" key="1">
    <citation type="journal article" date="2021" name="BMC Genomics">
        <title>Datura genome reveals duplications of psychoactive alkaloid biosynthetic genes and high mutation rate following tissue culture.</title>
        <authorList>
            <person name="Rajewski A."/>
            <person name="Carter-House D."/>
            <person name="Stajich J."/>
            <person name="Litt A."/>
        </authorList>
    </citation>
    <scope>NUCLEOTIDE SEQUENCE [LARGE SCALE GENOMIC DNA]</scope>
    <source>
        <strain evidence="1">AR-01</strain>
    </source>
</reference>
<keyword evidence="2" id="KW-1185">Reference proteome</keyword>
<feature type="non-terminal residue" evidence="1">
    <location>
        <position position="108"/>
    </location>
</feature>
<feature type="non-terminal residue" evidence="1">
    <location>
        <position position="1"/>
    </location>
</feature>
<accession>A0ABS8TAQ8</accession>
<dbReference type="Proteomes" id="UP000823775">
    <property type="component" value="Unassembled WGS sequence"/>
</dbReference>
<evidence type="ECO:0000313" key="1">
    <source>
        <dbReference type="EMBL" id="MCD7468500.1"/>
    </source>
</evidence>
<evidence type="ECO:0000313" key="2">
    <source>
        <dbReference type="Proteomes" id="UP000823775"/>
    </source>
</evidence>
<dbReference type="EMBL" id="JACEIK010001346">
    <property type="protein sequence ID" value="MCD7468500.1"/>
    <property type="molecule type" value="Genomic_DNA"/>
</dbReference>
<proteinExistence type="predicted"/>
<protein>
    <submittedName>
        <fullName evidence="1">Uncharacterized protein</fullName>
    </submittedName>
</protein>